<keyword evidence="1" id="KW-0812">Transmembrane</keyword>
<dbReference type="OrthoDB" id="1655739at2"/>
<comment type="caution">
    <text evidence="2">The sequence shown here is derived from an EMBL/GenBank/DDBJ whole genome shotgun (WGS) entry which is preliminary data.</text>
</comment>
<keyword evidence="1" id="KW-1133">Transmembrane helix</keyword>
<evidence type="ECO:0000313" key="3">
    <source>
        <dbReference type="Proteomes" id="UP000260025"/>
    </source>
</evidence>
<name>A0A3E2V4I2_CLOIN</name>
<reference evidence="2 3" key="1">
    <citation type="submission" date="2018-08" db="EMBL/GenBank/DDBJ databases">
        <title>A genome reference for cultivated species of the human gut microbiota.</title>
        <authorList>
            <person name="Zou Y."/>
            <person name="Xue W."/>
            <person name="Luo G."/>
        </authorList>
    </citation>
    <scope>NUCLEOTIDE SEQUENCE [LARGE SCALE GENOMIC DNA]</scope>
    <source>
        <strain evidence="2 3">OF01-2LB</strain>
    </source>
</reference>
<evidence type="ECO:0000256" key="1">
    <source>
        <dbReference type="SAM" id="Phobius"/>
    </source>
</evidence>
<feature type="transmembrane region" description="Helical" evidence="1">
    <location>
        <begin position="54"/>
        <end position="78"/>
    </location>
</feature>
<sequence>MKSAYNYTAVETHKQKLYIPYIGIELNGWGMVLVMLGGLLFALIPIGIPAYHLFGSLGILLSIGIAAVLEIGAVMFLTEIDRESRKNKLITFYYRDVKNYRILYDFQGHTHRLSKEREGRVHRCVR</sequence>
<protein>
    <submittedName>
        <fullName evidence="2">Uncharacterized protein</fullName>
    </submittedName>
</protein>
<accession>A0A3E2V4I2</accession>
<dbReference type="EMBL" id="QVEV01000131">
    <property type="protein sequence ID" value="RGC05398.1"/>
    <property type="molecule type" value="Genomic_DNA"/>
</dbReference>
<evidence type="ECO:0000313" key="2">
    <source>
        <dbReference type="EMBL" id="RGC05398.1"/>
    </source>
</evidence>
<dbReference type="AlphaFoldDB" id="A0A3E2V4I2"/>
<dbReference type="RefSeq" id="WP_117445123.1">
    <property type="nucleotide sequence ID" value="NZ_QVEV01000131.1"/>
</dbReference>
<keyword evidence="1" id="KW-0472">Membrane</keyword>
<proteinExistence type="predicted"/>
<feature type="transmembrane region" description="Helical" evidence="1">
    <location>
        <begin position="26"/>
        <end position="48"/>
    </location>
</feature>
<gene>
    <name evidence="2" type="ORF">DXA38_22985</name>
</gene>
<organism evidence="2 3">
    <name type="scientific">Clostridium innocuum</name>
    <dbReference type="NCBI Taxonomy" id="1522"/>
    <lineage>
        <taxon>Bacteria</taxon>
        <taxon>Bacillati</taxon>
        <taxon>Bacillota</taxon>
        <taxon>Clostridia</taxon>
        <taxon>Eubacteriales</taxon>
        <taxon>Clostridiaceae</taxon>
        <taxon>Clostridium</taxon>
    </lineage>
</organism>
<dbReference type="Proteomes" id="UP000260025">
    <property type="component" value="Unassembled WGS sequence"/>
</dbReference>